<evidence type="ECO:0000256" key="11">
    <source>
        <dbReference type="RuleBase" id="RU362081"/>
    </source>
</evidence>
<dbReference type="SFLD" id="SFLDF00027">
    <property type="entry name" value="p-type_atpase"/>
    <property type="match status" value="1"/>
</dbReference>
<feature type="transmembrane region" description="Helical" evidence="11">
    <location>
        <begin position="90"/>
        <end position="109"/>
    </location>
</feature>
<dbReference type="eggNOG" id="COG2217">
    <property type="taxonomic scope" value="Bacteria"/>
</dbReference>
<dbReference type="InterPro" id="IPR051014">
    <property type="entry name" value="Cation_Transport_ATPase_IB"/>
</dbReference>
<organism evidence="13 14">
    <name type="scientific">Thermoanaerobacterium xylanolyticum (strain ATCC 49914 / DSM 7097 / LX-11)</name>
    <dbReference type="NCBI Taxonomy" id="858215"/>
    <lineage>
        <taxon>Bacteria</taxon>
        <taxon>Bacillati</taxon>
        <taxon>Bacillota</taxon>
        <taxon>Clostridia</taxon>
        <taxon>Thermoanaerobacterales</taxon>
        <taxon>Thermoanaerobacteraceae</taxon>
        <taxon>Thermoanaerobacterium</taxon>
    </lineage>
</organism>
<evidence type="ECO:0000256" key="10">
    <source>
        <dbReference type="ARBA" id="ARBA00049338"/>
    </source>
</evidence>
<proteinExistence type="inferred from homology"/>
<dbReference type="SFLD" id="SFLDS00003">
    <property type="entry name" value="Haloacid_Dehalogenase"/>
    <property type="match status" value="1"/>
</dbReference>
<dbReference type="Gene3D" id="3.40.50.1000">
    <property type="entry name" value="HAD superfamily/HAD-like"/>
    <property type="match status" value="1"/>
</dbReference>
<dbReference type="SUPFAM" id="SSF56784">
    <property type="entry name" value="HAD-like"/>
    <property type="match status" value="1"/>
</dbReference>
<comment type="subcellular location">
    <subcellularLocation>
        <location evidence="11">Cell membrane</location>
    </subcellularLocation>
    <subcellularLocation>
        <location evidence="1">Membrane</location>
        <topology evidence="1">Multi-pass membrane protein</topology>
    </subcellularLocation>
</comment>
<dbReference type="NCBIfam" id="TIGR01494">
    <property type="entry name" value="ATPase_P-type"/>
    <property type="match status" value="1"/>
</dbReference>
<evidence type="ECO:0000256" key="4">
    <source>
        <dbReference type="ARBA" id="ARBA00022692"/>
    </source>
</evidence>
<dbReference type="InterPro" id="IPR018303">
    <property type="entry name" value="ATPase_P-typ_P_site"/>
</dbReference>
<feature type="transmembrane region" description="Helical" evidence="11">
    <location>
        <begin position="321"/>
        <end position="341"/>
    </location>
</feature>
<dbReference type="Gene3D" id="2.70.150.10">
    <property type="entry name" value="Calcium-transporting ATPase, cytoplasmic transduction domain A"/>
    <property type="match status" value="1"/>
</dbReference>
<keyword evidence="11" id="KW-0067">ATP-binding</keyword>
<dbReference type="GO" id="GO:0008551">
    <property type="term" value="F:P-type cadmium transporter activity"/>
    <property type="evidence" value="ECO:0007669"/>
    <property type="project" value="UniProtKB-EC"/>
</dbReference>
<keyword evidence="8 11" id="KW-0472">Membrane</keyword>
<keyword evidence="7 11" id="KW-1133">Transmembrane helix</keyword>
<dbReference type="GO" id="GO:0046872">
    <property type="term" value="F:metal ion binding"/>
    <property type="evidence" value="ECO:0007669"/>
    <property type="project" value="UniProtKB-KW"/>
</dbReference>
<dbReference type="InterPro" id="IPR027256">
    <property type="entry name" value="P-typ_ATPase_IB"/>
</dbReference>
<feature type="transmembrane region" description="Helical" evidence="11">
    <location>
        <begin position="121"/>
        <end position="141"/>
    </location>
</feature>
<keyword evidence="11" id="KW-0547">Nucleotide-binding</keyword>
<feature type="transmembrane region" description="Helical" evidence="11">
    <location>
        <begin position="161"/>
        <end position="189"/>
    </location>
</feature>
<dbReference type="Gene3D" id="3.40.1110.10">
    <property type="entry name" value="Calcium-transporting ATPase, cytoplasmic domain N"/>
    <property type="match status" value="1"/>
</dbReference>
<evidence type="ECO:0000256" key="9">
    <source>
        <dbReference type="ARBA" id="ARBA00039103"/>
    </source>
</evidence>
<dbReference type="InterPro" id="IPR044492">
    <property type="entry name" value="P_typ_ATPase_HD_dom"/>
</dbReference>
<dbReference type="InterPro" id="IPR036412">
    <property type="entry name" value="HAD-like_sf"/>
</dbReference>
<evidence type="ECO:0000259" key="12">
    <source>
        <dbReference type="Pfam" id="PF00122"/>
    </source>
</evidence>
<evidence type="ECO:0000256" key="5">
    <source>
        <dbReference type="ARBA" id="ARBA00022723"/>
    </source>
</evidence>
<dbReference type="HOGENOM" id="CLU_001771_11_2_9"/>
<evidence type="ECO:0000256" key="1">
    <source>
        <dbReference type="ARBA" id="ARBA00004141"/>
    </source>
</evidence>
<sequence>MIREIFSLPGLARLSFDALYKDKSLEKKINHYLKSSKGIKYVNASSITGKVLVKYEGRTLGEIKREIINAIFKDDVDDNVKPYEPEDLPLKTQFVMVAMPLAATIYTVLKRIFAGKSPLSGHYGLLSISSIVSIVAGYPIFRSGINTLLKERKINGDLMITIATTIMLFIRESILGLVVIFLVNLSVFIHSLNIHYNKKALESFLRLKPGKVWMALEGREIEVPVEELNEGDVISLKKGDVAPFECEVVEGSAIVDEKYIRGKVKYVKKQKGDKIIESSLLIDGEVKARITDIEANESIEDLYKIVELESREKYITNTADVYINKVIPLSFFITGFVSFYTKDILKGISSMLVLCPCTFAHGSTGVYGIAVKNAAKRGILIKSSSAIENMAKADMLIFDKTGTLTEGRPIVSEILPSSSTDKNHILKIAASAEYGVVHPAALSIIKKADDMGIKVEDFSHGKEVKSMGAFACVDGKQMYVGNERFMEINNIDLHDVENLSNVLKSLNRGVIYVAVDGNAIGVIGMKDVLKKKSKAAVELVRSLGFNDDSIYILSGDDKEPTDRVAYELGIVNAFSSVSPDEKKNFVKRQKYDGKTVVMVGDGLNDVKAMRSADVGIILGRPISKKILKALDVAVIDENPLKIPYLIELSRYSKEVIKQNHVIASTMSYIEYVMTLFGKVNPFTAAMLHSMNQLIVLANSIKVYKYSSRRIISDGRNEKKIRRSFESFKTDG</sequence>
<reference evidence="13" key="1">
    <citation type="submission" date="2011-05" db="EMBL/GenBank/DDBJ databases">
        <title>Complete sequence of Thermoanaerobacterium xylanolyticum LX-11.</title>
        <authorList>
            <consortium name="US DOE Joint Genome Institute"/>
            <person name="Lucas S."/>
            <person name="Han J."/>
            <person name="Lapidus A."/>
            <person name="Cheng J.-F."/>
            <person name="Goodwin L."/>
            <person name="Pitluck S."/>
            <person name="Peters L."/>
            <person name="Mikhailova N."/>
            <person name="Lu M."/>
            <person name="Han C."/>
            <person name="Tapia R."/>
            <person name="Land M."/>
            <person name="Hauser L."/>
            <person name="Kyrpides N."/>
            <person name="Ivanova N."/>
            <person name="Pagani I."/>
            <person name="Hemme C."/>
            <person name="Woyke T."/>
        </authorList>
    </citation>
    <scope>NUCLEOTIDE SEQUENCE</scope>
    <source>
        <strain evidence="13">LX-11</strain>
    </source>
</reference>
<dbReference type="PANTHER" id="PTHR48085:SF5">
    <property type="entry name" value="CADMIUM_ZINC-TRANSPORTING ATPASE HMA4-RELATED"/>
    <property type="match status" value="1"/>
</dbReference>
<dbReference type="InterPro" id="IPR023214">
    <property type="entry name" value="HAD_sf"/>
</dbReference>
<dbReference type="EMBL" id="CP002739">
    <property type="protein sequence ID" value="AEF16613.1"/>
    <property type="molecule type" value="Genomic_DNA"/>
</dbReference>
<dbReference type="STRING" id="858215.Thexy_0562"/>
<dbReference type="EC" id="7.2.2.21" evidence="9"/>
<comment type="similarity">
    <text evidence="2 11">Belongs to the cation transport ATPase (P-type) (TC 3.A.3) family. Type IB subfamily.</text>
</comment>
<dbReference type="PANTHER" id="PTHR48085">
    <property type="entry name" value="CADMIUM/ZINC-TRANSPORTING ATPASE HMA2-RELATED"/>
    <property type="match status" value="1"/>
</dbReference>
<keyword evidence="5 11" id="KW-0479">Metal-binding</keyword>
<dbReference type="NCBIfam" id="TIGR01525">
    <property type="entry name" value="ATPase-IB_hvy"/>
    <property type="match status" value="1"/>
</dbReference>
<dbReference type="InterPro" id="IPR008250">
    <property type="entry name" value="ATPase_P-typ_transduc_dom_A_sf"/>
</dbReference>
<dbReference type="SUPFAM" id="SSF81653">
    <property type="entry name" value="Calcium ATPase, transduction domain A"/>
    <property type="match status" value="1"/>
</dbReference>
<name>F6BHU4_THEXL</name>
<keyword evidence="14" id="KW-1185">Reference proteome</keyword>
<dbReference type="KEGG" id="txy:Thexy_0562"/>
<gene>
    <name evidence="13" type="ordered locus">Thexy_0562</name>
</gene>
<protein>
    <recommendedName>
        <fullName evidence="9">Cd(2+)-exporting ATPase</fullName>
        <ecNumber evidence="9">7.2.2.21</ecNumber>
    </recommendedName>
</protein>
<dbReference type="RefSeq" id="WP_013787364.1">
    <property type="nucleotide sequence ID" value="NC_015555.1"/>
</dbReference>
<keyword evidence="13" id="KW-0378">Hydrolase</keyword>
<dbReference type="GO" id="GO:0016887">
    <property type="term" value="F:ATP hydrolysis activity"/>
    <property type="evidence" value="ECO:0007669"/>
    <property type="project" value="InterPro"/>
</dbReference>
<dbReference type="InterPro" id="IPR059000">
    <property type="entry name" value="ATPase_P-type_domA"/>
</dbReference>
<keyword evidence="4 11" id="KW-0812">Transmembrane</keyword>
<dbReference type="Proteomes" id="UP000007239">
    <property type="component" value="Chromosome"/>
</dbReference>
<evidence type="ECO:0000313" key="14">
    <source>
        <dbReference type="Proteomes" id="UP000007239"/>
    </source>
</evidence>
<dbReference type="SUPFAM" id="SSF81665">
    <property type="entry name" value="Calcium ATPase, transmembrane domain M"/>
    <property type="match status" value="1"/>
</dbReference>
<dbReference type="PROSITE" id="PS00154">
    <property type="entry name" value="ATPASE_E1_E2"/>
    <property type="match status" value="1"/>
</dbReference>
<dbReference type="AlphaFoldDB" id="F6BHU4"/>
<accession>F6BHU4</accession>
<feature type="domain" description="P-type ATPase A" evidence="12">
    <location>
        <begin position="207"/>
        <end position="305"/>
    </location>
</feature>
<dbReference type="InterPro" id="IPR001757">
    <property type="entry name" value="P_typ_ATPase"/>
</dbReference>
<dbReference type="InterPro" id="IPR023298">
    <property type="entry name" value="ATPase_P-typ_TM_dom_sf"/>
</dbReference>
<keyword evidence="6" id="KW-1278">Translocase</keyword>
<keyword evidence="11" id="KW-1003">Cell membrane</keyword>
<comment type="catalytic activity">
    <reaction evidence="10">
        <text>Cd(2+)(in) + ATP + H2O = Cd(2+)(out) + ADP + phosphate + H(+)</text>
        <dbReference type="Rhea" id="RHEA:12132"/>
        <dbReference type="ChEBI" id="CHEBI:15377"/>
        <dbReference type="ChEBI" id="CHEBI:15378"/>
        <dbReference type="ChEBI" id="CHEBI:30616"/>
        <dbReference type="ChEBI" id="CHEBI:43474"/>
        <dbReference type="ChEBI" id="CHEBI:48775"/>
        <dbReference type="ChEBI" id="CHEBI:456216"/>
        <dbReference type="EC" id="7.2.2.21"/>
    </reaction>
</comment>
<dbReference type="GO" id="GO:0005886">
    <property type="term" value="C:plasma membrane"/>
    <property type="evidence" value="ECO:0007669"/>
    <property type="project" value="UniProtKB-SubCell"/>
</dbReference>
<evidence type="ECO:0000256" key="3">
    <source>
        <dbReference type="ARBA" id="ARBA00022539"/>
    </source>
</evidence>
<evidence type="ECO:0000256" key="6">
    <source>
        <dbReference type="ARBA" id="ARBA00022967"/>
    </source>
</evidence>
<dbReference type="GO" id="GO:0005524">
    <property type="term" value="F:ATP binding"/>
    <property type="evidence" value="ECO:0007669"/>
    <property type="project" value="UniProtKB-UniRule"/>
</dbReference>
<evidence type="ECO:0000313" key="13">
    <source>
        <dbReference type="EMBL" id="AEF16613.1"/>
    </source>
</evidence>
<dbReference type="PRINTS" id="PR00119">
    <property type="entry name" value="CATATPASE"/>
</dbReference>
<evidence type="ECO:0000256" key="7">
    <source>
        <dbReference type="ARBA" id="ARBA00022989"/>
    </source>
</evidence>
<evidence type="ECO:0000256" key="2">
    <source>
        <dbReference type="ARBA" id="ARBA00006024"/>
    </source>
</evidence>
<dbReference type="Pfam" id="PF00702">
    <property type="entry name" value="Hydrolase"/>
    <property type="match status" value="1"/>
</dbReference>
<evidence type="ECO:0000256" key="8">
    <source>
        <dbReference type="ARBA" id="ARBA00023136"/>
    </source>
</evidence>
<dbReference type="InterPro" id="IPR023299">
    <property type="entry name" value="ATPase_P-typ_cyto_dom_N"/>
</dbReference>
<dbReference type="Pfam" id="PF00122">
    <property type="entry name" value="E1-E2_ATPase"/>
    <property type="match status" value="1"/>
</dbReference>
<keyword evidence="3" id="KW-0104">Cadmium</keyword>
<dbReference type="SFLD" id="SFLDG00002">
    <property type="entry name" value="C1.7:_P-type_atpase_like"/>
    <property type="match status" value="1"/>
</dbReference>